<reference evidence="3" key="1">
    <citation type="submission" date="2017-09" db="EMBL/GenBank/DDBJ databases">
        <title>The Reconstruction of 2,631 Draft Metagenome-Assembled Genomes from the Global Oceans.</title>
        <authorList>
            <person name="Tully B.J."/>
            <person name="Graham E.D."/>
            <person name="Heidelberg J.F."/>
        </authorList>
    </citation>
    <scope>NUCLEOTIDE SEQUENCE [LARGE SCALE GENOMIC DNA]</scope>
</reference>
<name>A0A2D6LP48_9ARCH</name>
<keyword evidence="1" id="KW-0472">Membrane</keyword>
<evidence type="ECO:0000313" key="3">
    <source>
        <dbReference type="Proteomes" id="UP000226712"/>
    </source>
</evidence>
<keyword evidence="1" id="KW-0812">Transmembrane</keyword>
<feature type="transmembrane region" description="Helical" evidence="1">
    <location>
        <begin position="20"/>
        <end position="42"/>
    </location>
</feature>
<sequence>MGVYDSGLNLDFIKFDKKKFLPIIGAIVLIIILAYAAIYAVSNYEPSPIEFRFEKNPIKSGEETKIFIIISNQTKTDAEDVSLILKAKEISDFDVIPLNEKFDGSIKFLSSGTSREITFLINPIGEVLPGTYTLVAESAINGQLHTKETKLFVEN</sequence>
<comment type="caution">
    <text evidence="2">The sequence shown here is derived from an EMBL/GenBank/DDBJ whole genome shotgun (WGS) entry which is preliminary data.</text>
</comment>
<dbReference type="EMBL" id="NZBD01000001">
    <property type="protein sequence ID" value="MAG17854.1"/>
    <property type="molecule type" value="Genomic_DNA"/>
</dbReference>
<evidence type="ECO:0000313" key="2">
    <source>
        <dbReference type="EMBL" id="MAG17854.1"/>
    </source>
</evidence>
<organism evidence="2 3">
    <name type="scientific">Candidatus Iainarchaeum sp</name>
    <dbReference type="NCBI Taxonomy" id="3101447"/>
    <lineage>
        <taxon>Archaea</taxon>
        <taxon>Candidatus Iainarchaeota</taxon>
        <taxon>Candidatus Iainarchaeia</taxon>
        <taxon>Candidatus Iainarchaeales</taxon>
        <taxon>Candidatus Iainarchaeaceae</taxon>
        <taxon>Candidatus Iainarchaeum</taxon>
    </lineage>
</organism>
<protein>
    <submittedName>
        <fullName evidence="2">Uncharacterized protein</fullName>
    </submittedName>
</protein>
<dbReference type="Proteomes" id="UP000226712">
    <property type="component" value="Unassembled WGS sequence"/>
</dbReference>
<dbReference type="AlphaFoldDB" id="A0A2D6LP48"/>
<keyword evidence="1" id="KW-1133">Transmembrane helix</keyword>
<proteinExistence type="predicted"/>
<accession>A0A2D6LP48</accession>
<evidence type="ECO:0000256" key="1">
    <source>
        <dbReference type="SAM" id="Phobius"/>
    </source>
</evidence>
<gene>
    <name evidence="2" type="ORF">CL944_00060</name>
</gene>